<evidence type="ECO:0000256" key="2">
    <source>
        <dbReference type="ARBA" id="ARBA00022737"/>
    </source>
</evidence>
<name>A0A0K0EJS5_STRER</name>
<dbReference type="WBParaSite" id="SSTP_0000971700.1">
    <property type="protein sequence ID" value="SSTP_0000971700.1"/>
    <property type="gene ID" value="SSTP_0000971700"/>
</dbReference>
<evidence type="ECO:0000313" key="3">
    <source>
        <dbReference type="Proteomes" id="UP000035681"/>
    </source>
</evidence>
<keyword evidence="1" id="KW-0433">Leucine-rich repeat</keyword>
<dbReference type="SUPFAM" id="SSF52058">
    <property type="entry name" value="L domain-like"/>
    <property type="match status" value="1"/>
</dbReference>
<keyword evidence="3" id="KW-1185">Reference proteome</keyword>
<dbReference type="Gene3D" id="3.80.10.10">
    <property type="entry name" value="Ribonuclease Inhibitor"/>
    <property type="match status" value="1"/>
</dbReference>
<dbReference type="Proteomes" id="UP000035681">
    <property type="component" value="Unplaced"/>
</dbReference>
<accession>A0A0K0EJS5</accession>
<evidence type="ECO:0000313" key="4">
    <source>
        <dbReference type="WBParaSite" id="SSTP_0000971700.1"/>
    </source>
</evidence>
<evidence type="ECO:0000313" key="5">
    <source>
        <dbReference type="WBParaSite" id="TCONS_00010241.p1"/>
    </source>
</evidence>
<sequence length="409" mass="46615">MVKLTSAIIYSRTRCSTDTVKKMNLWGCEIDDISICKEMVNIQVLSLSRNKIKTCEPLQYCINLEELYLRGNEIEDFHEFDWLKGLKKLKILWIDENPCTKNIDYRKAIVRLIPSLTKLDDRCVSEEDHGRGLLHEITNTPSIDITSSTYQGMSNQRHSMSPSNVDVMSQSMYLPSNMSTNNPIMYESTTYPYGKNIPPHQGGNLSSSEYTSYHQLHQIQQKNSPNINSGSRIQNAMTASYISTHSINNDNKMPNIMSKSMIEIPSRLSSNFNSMHSILDDNETIYEDGNDLTPTDGNYQFFDQCEQIQESGAPVDPIVHPLSNTIIESHSSGGISSRQSRNYDNLNYLLQYSSLNKRKLNSRSYSMSPGRKNRIDNITSAIASLMTELDMEGLRNIIEIAEEKIKKMR</sequence>
<keyword evidence="2" id="KW-0677">Repeat</keyword>
<dbReference type="AlphaFoldDB" id="A0A0K0EJS5"/>
<organism evidence="4">
    <name type="scientific">Strongyloides stercoralis</name>
    <name type="common">Threadworm</name>
    <dbReference type="NCBI Taxonomy" id="6248"/>
    <lineage>
        <taxon>Eukaryota</taxon>
        <taxon>Metazoa</taxon>
        <taxon>Ecdysozoa</taxon>
        <taxon>Nematoda</taxon>
        <taxon>Chromadorea</taxon>
        <taxon>Rhabditida</taxon>
        <taxon>Tylenchina</taxon>
        <taxon>Panagrolaimomorpha</taxon>
        <taxon>Strongyloidoidea</taxon>
        <taxon>Strongyloididae</taxon>
        <taxon>Strongyloides</taxon>
    </lineage>
</organism>
<dbReference type="STRING" id="6248.A0A0K0EJS5"/>
<evidence type="ECO:0000256" key="1">
    <source>
        <dbReference type="ARBA" id="ARBA00022614"/>
    </source>
</evidence>
<dbReference type="PANTHER" id="PTHR18849:SF0">
    <property type="entry name" value="CILIA- AND FLAGELLA-ASSOCIATED PROTEIN 410-RELATED"/>
    <property type="match status" value="1"/>
</dbReference>
<dbReference type="InterPro" id="IPR032675">
    <property type="entry name" value="LRR_dom_sf"/>
</dbReference>
<dbReference type="InterPro" id="IPR001611">
    <property type="entry name" value="Leu-rich_rpt"/>
</dbReference>
<dbReference type="Pfam" id="PF14580">
    <property type="entry name" value="LRR_9"/>
    <property type="match status" value="1"/>
</dbReference>
<protein>
    <submittedName>
        <fullName evidence="4">Protein C21orf2</fullName>
    </submittedName>
    <submittedName>
        <fullName evidence="5">U2A'/phosphoprotein 32 family A C-terminal domain-containing protein</fullName>
    </submittedName>
</protein>
<reference evidence="4" key="1">
    <citation type="submission" date="2015-08" db="UniProtKB">
        <authorList>
            <consortium name="WormBaseParasite"/>
        </authorList>
    </citation>
    <scope>IDENTIFICATION</scope>
</reference>
<dbReference type="GO" id="GO:0007010">
    <property type="term" value="P:cytoskeleton organization"/>
    <property type="evidence" value="ECO:0007669"/>
    <property type="project" value="TreeGrafter"/>
</dbReference>
<dbReference type="WBParaSite" id="TCONS_00010241.p1">
    <property type="protein sequence ID" value="TCONS_00010241.p1"/>
    <property type="gene ID" value="XLOC_007941"/>
</dbReference>
<dbReference type="PROSITE" id="PS51450">
    <property type="entry name" value="LRR"/>
    <property type="match status" value="1"/>
</dbReference>
<proteinExistence type="predicted"/>
<dbReference type="PANTHER" id="PTHR18849">
    <property type="entry name" value="LEUCINE RICH REPEAT PROTEIN"/>
    <property type="match status" value="1"/>
</dbReference>